<dbReference type="RefSeq" id="WP_394838499.1">
    <property type="nucleotide sequence ID" value="NZ_CP089929.1"/>
</dbReference>
<sequence>MSAQTIRNALGVLQEDPDNGQAWADLGTFFGNPEARQELSSELSTEELGALLESARRAHELRREYEAVAKLLQWEVEVAKGTEREAPLVTEMARVLDEELLDDEGSSLAYMHLLELRPGERVAVDALERAEGKRTKWFEIVKRYVDEAKGTKDPAFKSSLFVTGAEAAYRYGRPQLQGEGSKGQKKLEALEGEIVTGAKKALDIDPKNRRAALLLERVYRQRGDYALVAEVLELLARESPIKEEKSAAFLRLARVYAKRLNDPENAMKAYAAVVDASPGNVEATAALVDRFTDKQEWDSLVSLYEDQLAASSFTQGQEAGILLQIAMVHWKMRERPDAAEPFFARLRKIEPAHPQMLTFFRAWCHEKGEFGRLTQILTDAQRVLTDGPTRATIVAELAQLAEDGANATRAIEQWRSLLRQDPNNKEARQALKRLYRQTGGWNALADLLRGDLEKIGVEDKEARLPVLRDIAAIYRNDLKNDSALVTVLSQISTLDPEDKDAARELARVYAALGRWREMLATQARVAELETDIGARTEIYREVARRWLEQFSNMQNAVDAYEKLLDASPDDREANQKLRELYTKRRAYKPLYDLLARQVERLEQETPRELDVEAGTDPTGEEKRALWLEMAKLAADRLDRGADAVVAYKKVLAEEPSSQQALDALEKLADREKDYATVAEVLERRVELAAGAPGGTQTQLAILQKLGSIYADRLQDPKGSMRAWRRVLDLSPGHPKALRVLRDTFLAAADYEGLTELYATTEDFEGLAEVLSSAADRTPEPDAKIELSYRAADVYVDRLHAPERAFRAYERVLGVRPDDKRAAAALVPLYEREEKWARLPPLYEVLLQHATGDEEKLELLHKLAHITGHNLQDRAGSFVYARRAYQLDPNREEALETFEKASRASGEWEAFVTALNARLAEGAAQTGAAPKAGPGVPDETTRRTLRSKIAQVYALELGRIDDAITAYRSLVEDSPDDEETVGALDQLLRSEGRRDDLRWLFDQRVGRANTSWKIHLYNEWATLEEDVFGAPEQAVAIYRKILELVPQHGGALRSLARLLRAAGDAQGAAEALEKDRDQRDGVDRAQREVELARLYMSSLKRPLDALAAAQRALDIVPHPPPGSAHGSGSPEYRGAVEVIEELLHVPETRGRAAVLLEAHYDQTGNAQKQAEVLEVMIATAAAKKDRIALYSRLADVYEGKVGALTTAFDVIARAASEFPMELELWDRLAVLSNRTHRAQQFVHAIVEAVPPTGNTGLPDSVEMDLAERAATLYDEMLGDIVAAQPYLERILTRDPSNERAFQRLKQILTTLERWDELEVLYEKAISAAPDLGRRADLLADVALVAEEITGDRPKAIAYYERILQLEPNHDQTVRALDSLYSSEERWTNLADLLRGRLPVASLDEAVALKLRLGALYTARLEDPATAIGFLEDVLQADPTNREARDLTEKCLNVPELRPRAAVILEHVYVSLDAPRDLVRILEVRLETAQAIEERRELLRRIAELRDDRLQEGAFDVYARLVPIAPDDVDARNGLLTLAKKLGAFEEAARVLAESAEAANVPQPRAQILSELAQLLERYLGDADRAEVVYRQVLDIGPDEPDLALPIARSLERIYAASGRTRDLVEILRTEVRLEEDAAARREIQGRLGELCETSLDDPKGAIQAWRARLDDDPLDGAALGALDRLYERTQEWRALVDILRARERQVDEPKVRRQFMERVASTLADRLSDVPEAILAYRALVDEFGPDEGALSALERLYETAERWPDLAETIEARLAISETEEGRLALLGKLGAVRRERLDEVPQAIEAFRQALMIDAAHAPSRAALEGLLDHADVRREVAGILRPLYEADGQEESLLRVIDIEAEYAEEREARLQLYREAARAAETTLGDKRRAFGYSLRALREAESAEEFLPWLERAERLAQSIDAYPELVDLLREVAPELADGDLQVQVTLKIASLLRDALSDKAGARTYYVKALELRGDDRTALSALETLYEEANDPNALLDILRRRAEVAEDDSEKRRILFKQARLSDETLKDPAGAIDTYRQIHDTWHDDAAFSALERLFTATERWDDLISLYEGRIGKGPPGDVKAGLHHKLGHVFEVRLGDHHRAFDQYEAALRFDSRHEATVASLEGLMADRAHAARAAEMLEHVYLARLDWRRVMTTLEARLDVSEDPDEKRQLLRRLAGLHEEQEENYPAALETTAKLLAEDLTDEPTWHELDRLARVANAEARLAEIYATELGKITADEPATAKLARRTGHLYEQLGDPEKALSFYRRAHAFAPEEDDESFESIDRILRETKQPEARVDLYRSALEYREEPAARLATLHTIAQLQENDLENDDLAIDTYRQALEVEETDVKSLESLARLFDRRGRYTDLADLTRRRAEHSALPDDEAKFRIVLGKLLQQKLNDTAAAIDEYESVVELGPDSAAAREAIAALEALIADPEHKAHVVDILRPIYERADDWRHLVSVNDERLGIADDDSEKVAIFRETARLWETRGQDANKAFEAVRDAFVLDPDDGDTRAELDRLAGVTGRWDHLADAYQRGIERTSGVAEKELLGALARLHNDKRDDPRAALDAYDRLFRADETDIEPLEQMDELATLLADWTMLERVLGKRAELTTDDEQRASTWRRIGEVRRDMLEDGNGSIDAFERALELEPDSAFTMDRLIELYEAKNDPARLINLYRRRVELCSDDEADLKFQLYLDAANRYEFGLSDRREAIELLNQALEVRPGEVDVVRRLDKLYTAEKMWPELLENLRLQVAQTQDDVEGRTLRKRIGALLAHELDDAPQALGAYREVLESGAFDEEAAKAIRELGESRDELRGEAAAALEPVLRTAGRHEDLAFVLEMRLRAETEPSERTKTLRAIAEVAEQKLEDLDRAEAALLRALSEAPEDAELHTEIERLCERAAGRASNKGESWQRYADALAERAGSLFDPAIATDLFMRLGKVAEEKLVDDARAARAFVSAAEQSGDNETVLAALDRLFGRLGDARALADVLERRIAVEAAPDAQADLYHRLATLQIHEFEEPSKGLATLRLAVEQVPEHAASRGAMEQLLERDALFEEAFEALESVYRSLGRTDDLAKLYERKVSRAPGVRERARARLDLARVLEVDAHDALGAQRVLEAALVDDLTDADVLSEVERLAGSSGGNGFASLSDALAQALGAAKDVPPHTMAELWVRLATWRRDELKNEGASEEAFVQALALEPENVDVLRALENLRRAPGRERDLVETLRTRARLEHDVHTLGELLRESKEIAEHKLGDAALAESVLRAWLAEDEQNLWALEELTKLREGAGDHKEVIELLLRRAGIEADGPKIAGLKHRAAQVMTEKAGDVPSAIKLYEELREDDPADAPAQTKLRELYAQAGRHGDLARLLQDLIDSAEGPEQRTLLRLDLAKLEMELDRTTEAIDTLRAILDEVPSHGEAVLALSTLFERTGQDEELADLLNTQIERAERDQDATKELALKVRLGEVFETRLKDTPRAIATFEAVLEREPEHRAALEAVARLAESRNEWERASTALSTLTRIAPDEAGVRFAVRLATARTKLGDEEGAPAALRRALEIQPSNEEVRQQLRALYERQGKWNDLAVLLVGDAELVAKDYPEVLSPPADVSGNTSGARVTQPPGSIRPTGRPGPLSSPPSQVPPSLSGPRADYVRHLRRAAEIHIQERGSSTDAVPLLEQLAKSAPTDRELLLLLCDAYTAAGRERDATQVLEKVIHSYGAKRSKELSVYHHRLGKALASLGDKDVALVQFDMAFKIDPGSVNVLRDLGVLAFETNDLDRAQKTFRALLLQRLDGSTGISKGEVFYYLGEISAKQGDKAKAVQMLERAIENEPSLDRAKAKLEELKG</sequence>
<protein>
    <submittedName>
        <fullName evidence="6">Tetratricopeptide repeat protein</fullName>
    </submittedName>
</protein>
<organism evidence="6 7">
    <name type="scientific">Pendulispora rubella</name>
    <dbReference type="NCBI Taxonomy" id="2741070"/>
    <lineage>
        <taxon>Bacteria</taxon>
        <taxon>Pseudomonadati</taxon>
        <taxon>Myxococcota</taxon>
        <taxon>Myxococcia</taxon>
        <taxon>Myxococcales</taxon>
        <taxon>Sorangiineae</taxon>
        <taxon>Pendulisporaceae</taxon>
        <taxon>Pendulispora</taxon>
    </lineage>
</organism>
<keyword evidence="4" id="KW-0175">Coiled coil</keyword>
<evidence type="ECO:0000256" key="2">
    <source>
        <dbReference type="ARBA" id="ARBA00022803"/>
    </source>
</evidence>
<feature type="region of interest" description="Disordered" evidence="5">
    <location>
        <begin position="3619"/>
        <end position="3664"/>
    </location>
</feature>
<dbReference type="SUPFAM" id="SSF48452">
    <property type="entry name" value="TPR-like"/>
    <property type="match status" value="11"/>
</dbReference>
<dbReference type="InterPro" id="IPR019734">
    <property type="entry name" value="TPR_rpt"/>
</dbReference>
<name>A0ABZ2LD41_9BACT</name>
<reference evidence="6" key="1">
    <citation type="submission" date="2021-12" db="EMBL/GenBank/DDBJ databases">
        <title>Discovery of the Pendulisporaceae a myxobacterial family with distinct sporulation behavior and unique specialized metabolism.</title>
        <authorList>
            <person name="Garcia R."/>
            <person name="Popoff A."/>
            <person name="Bader C.D."/>
            <person name="Loehr J."/>
            <person name="Walesch S."/>
            <person name="Walt C."/>
            <person name="Boldt J."/>
            <person name="Bunk B."/>
            <person name="Haeckl F.J.F.P.J."/>
            <person name="Gunesch A.P."/>
            <person name="Birkelbach J."/>
            <person name="Nuebel U."/>
            <person name="Pietschmann T."/>
            <person name="Bach T."/>
            <person name="Mueller R."/>
        </authorList>
    </citation>
    <scope>NUCLEOTIDE SEQUENCE</scope>
    <source>
        <strain evidence="6">MSr11367</strain>
    </source>
</reference>
<keyword evidence="2 3" id="KW-0802">TPR repeat</keyword>
<keyword evidence="7" id="KW-1185">Reference proteome</keyword>
<feature type="coiled-coil region" evidence="4">
    <location>
        <begin position="2868"/>
        <end position="2898"/>
    </location>
</feature>
<evidence type="ECO:0000313" key="6">
    <source>
        <dbReference type="EMBL" id="WXB08824.1"/>
    </source>
</evidence>
<dbReference type="PROSITE" id="PS50005">
    <property type="entry name" value="TPR"/>
    <property type="match status" value="4"/>
</dbReference>
<dbReference type="EMBL" id="CP089983">
    <property type="protein sequence ID" value="WXB08824.1"/>
    <property type="molecule type" value="Genomic_DNA"/>
</dbReference>
<gene>
    <name evidence="6" type="ORF">LVJ94_16485</name>
</gene>
<feature type="repeat" description="TPR" evidence="3">
    <location>
        <begin position="3546"/>
        <end position="3579"/>
    </location>
</feature>
<dbReference type="InterPro" id="IPR011990">
    <property type="entry name" value="TPR-like_helical_dom_sf"/>
</dbReference>
<feature type="coiled-coil region" evidence="4">
    <location>
        <begin position="3400"/>
        <end position="3427"/>
    </location>
</feature>
<dbReference type="Proteomes" id="UP001374803">
    <property type="component" value="Chromosome"/>
</dbReference>
<dbReference type="PANTHER" id="PTHR45586:SF1">
    <property type="entry name" value="LIPOPOLYSACCHARIDE ASSEMBLY PROTEIN B"/>
    <property type="match status" value="1"/>
</dbReference>
<proteinExistence type="predicted"/>
<keyword evidence="1" id="KW-0677">Repeat</keyword>
<feature type="repeat" description="TPR" evidence="3">
    <location>
        <begin position="3742"/>
        <end position="3775"/>
    </location>
</feature>
<dbReference type="PANTHER" id="PTHR45586">
    <property type="entry name" value="TPR REPEAT-CONTAINING PROTEIN PA4667"/>
    <property type="match status" value="1"/>
</dbReference>
<dbReference type="Pfam" id="PF13181">
    <property type="entry name" value="TPR_8"/>
    <property type="match status" value="1"/>
</dbReference>
<dbReference type="Pfam" id="PF13176">
    <property type="entry name" value="TPR_7"/>
    <property type="match status" value="3"/>
</dbReference>
<dbReference type="InterPro" id="IPR051012">
    <property type="entry name" value="CellSynth/LPSAsmb/PSIAsmb"/>
</dbReference>
<evidence type="ECO:0000256" key="1">
    <source>
        <dbReference type="ARBA" id="ARBA00022737"/>
    </source>
</evidence>
<evidence type="ECO:0000256" key="4">
    <source>
        <dbReference type="SAM" id="Coils"/>
    </source>
</evidence>
<feature type="repeat" description="TPR" evidence="3">
    <location>
        <begin position="3816"/>
        <end position="3849"/>
    </location>
</feature>
<evidence type="ECO:0000256" key="3">
    <source>
        <dbReference type="PROSITE-ProRule" id="PRU00339"/>
    </source>
</evidence>
<dbReference type="Pfam" id="PF13174">
    <property type="entry name" value="TPR_6"/>
    <property type="match status" value="3"/>
</dbReference>
<accession>A0ABZ2LD41</accession>
<dbReference type="Gene3D" id="1.25.40.10">
    <property type="entry name" value="Tetratricopeptide repeat domain"/>
    <property type="match status" value="16"/>
</dbReference>
<evidence type="ECO:0000256" key="5">
    <source>
        <dbReference type="SAM" id="MobiDB-lite"/>
    </source>
</evidence>
<feature type="repeat" description="TPR" evidence="3">
    <location>
        <begin position="2253"/>
        <end position="2286"/>
    </location>
</feature>
<evidence type="ECO:0000313" key="7">
    <source>
        <dbReference type="Proteomes" id="UP001374803"/>
    </source>
</evidence>
<dbReference type="SMART" id="SM00028">
    <property type="entry name" value="TPR"/>
    <property type="match status" value="22"/>
</dbReference>